<evidence type="ECO:0000313" key="2">
    <source>
        <dbReference type="Proteomes" id="UP000241808"/>
    </source>
</evidence>
<dbReference type="InterPro" id="IPR042230">
    <property type="entry name" value="CusF_sf"/>
</dbReference>
<gene>
    <name evidence="1" type="ORF">C8P69_11817</name>
</gene>
<dbReference type="Proteomes" id="UP000241808">
    <property type="component" value="Unassembled WGS sequence"/>
</dbReference>
<sequence length="120" mass="12937">MNRRLFMVAGGSLAIFSSTPGRASISSADWSRLMEQYREQQIRAGRSTSFRGTVRAINRQRGEVTFSHEPIASVGMPAMTMTLKVPDANVLAHLHVGGQVEIDARGTGGVPALISIKPTN</sequence>
<keyword evidence="2" id="KW-1185">Reference proteome</keyword>
<organism evidence="1 2">
    <name type="scientific">Phreatobacter oligotrophus</name>
    <dbReference type="NCBI Taxonomy" id="1122261"/>
    <lineage>
        <taxon>Bacteria</taxon>
        <taxon>Pseudomonadati</taxon>
        <taxon>Pseudomonadota</taxon>
        <taxon>Alphaproteobacteria</taxon>
        <taxon>Hyphomicrobiales</taxon>
        <taxon>Phreatobacteraceae</taxon>
        <taxon>Phreatobacter</taxon>
    </lineage>
</organism>
<dbReference type="Gene3D" id="2.40.50.320">
    <property type="entry name" value="Copper binding periplasmic protein CusF"/>
    <property type="match status" value="1"/>
</dbReference>
<name>A0A2T4YWV8_9HYPH</name>
<dbReference type="Pfam" id="PF11604">
    <property type="entry name" value="CusF_Ec"/>
    <property type="match status" value="1"/>
</dbReference>
<proteinExistence type="predicted"/>
<accession>A0A2T4YWV8</accession>
<evidence type="ECO:0000313" key="1">
    <source>
        <dbReference type="EMBL" id="PTM49547.1"/>
    </source>
</evidence>
<dbReference type="EMBL" id="PZZL01000018">
    <property type="protein sequence ID" value="PTM49547.1"/>
    <property type="molecule type" value="Genomic_DNA"/>
</dbReference>
<dbReference type="AlphaFoldDB" id="A0A2T4YWV8"/>
<dbReference type="RefSeq" id="WP_211353855.1">
    <property type="nucleotide sequence ID" value="NZ_PZZL01000018.1"/>
</dbReference>
<comment type="caution">
    <text evidence="1">The sequence shown here is derived from an EMBL/GenBank/DDBJ whole genome shotgun (WGS) entry which is preliminary data.</text>
</comment>
<protein>
    <submittedName>
        <fullName evidence="1">Copper binding protein CusF</fullName>
    </submittedName>
</protein>
<dbReference type="InterPro" id="IPR021647">
    <property type="entry name" value="CusF_Ec"/>
</dbReference>
<reference evidence="1 2" key="1">
    <citation type="submission" date="2018-04" db="EMBL/GenBank/DDBJ databases">
        <title>Genomic Encyclopedia of Archaeal and Bacterial Type Strains, Phase II (KMG-II): from individual species to whole genera.</title>
        <authorList>
            <person name="Goeker M."/>
        </authorList>
    </citation>
    <scope>NUCLEOTIDE SEQUENCE [LARGE SCALE GENOMIC DNA]</scope>
    <source>
        <strain evidence="1 2">DSM 25521</strain>
    </source>
</reference>